<feature type="compositionally biased region" description="Basic and acidic residues" evidence="1">
    <location>
        <begin position="110"/>
        <end position="122"/>
    </location>
</feature>
<gene>
    <name evidence="3" type="ORF">QTG54_009930</name>
</gene>
<organism evidence="3 4">
    <name type="scientific">Skeletonema marinoi</name>
    <dbReference type="NCBI Taxonomy" id="267567"/>
    <lineage>
        <taxon>Eukaryota</taxon>
        <taxon>Sar</taxon>
        <taxon>Stramenopiles</taxon>
        <taxon>Ochrophyta</taxon>
        <taxon>Bacillariophyta</taxon>
        <taxon>Coscinodiscophyceae</taxon>
        <taxon>Thalassiosirophycidae</taxon>
        <taxon>Thalassiosirales</taxon>
        <taxon>Skeletonemataceae</taxon>
        <taxon>Skeletonema</taxon>
        <taxon>Skeletonema marinoi-dohrnii complex</taxon>
    </lineage>
</organism>
<feature type="compositionally biased region" description="Polar residues" evidence="1">
    <location>
        <begin position="98"/>
        <end position="109"/>
    </location>
</feature>
<protein>
    <recommendedName>
        <fullName evidence="5">Transmembrane protein</fullName>
    </recommendedName>
</protein>
<feature type="transmembrane region" description="Helical" evidence="2">
    <location>
        <begin position="128"/>
        <end position="146"/>
    </location>
</feature>
<evidence type="ECO:0000256" key="2">
    <source>
        <dbReference type="SAM" id="Phobius"/>
    </source>
</evidence>
<evidence type="ECO:0000313" key="3">
    <source>
        <dbReference type="EMBL" id="KAK1739387.1"/>
    </source>
</evidence>
<keyword evidence="4" id="KW-1185">Reference proteome</keyword>
<feature type="region of interest" description="Disordered" evidence="1">
    <location>
        <begin position="98"/>
        <end position="122"/>
    </location>
</feature>
<evidence type="ECO:0000313" key="4">
    <source>
        <dbReference type="Proteomes" id="UP001224775"/>
    </source>
</evidence>
<evidence type="ECO:0008006" key="5">
    <source>
        <dbReference type="Google" id="ProtNLM"/>
    </source>
</evidence>
<name>A0AAD8Y5H2_9STRA</name>
<keyword evidence="2" id="KW-0472">Membrane</keyword>
<accession>A0AAD8Y5H2</accession>
<dbReference type="AlphaFoldDB" id="A0AAD8Y5H2"/>
<sequence length="207" mass="23256">MNQERGLQAAIGIVMAFSILWTLAILVPDDSSSSAVSMQRFDGLVVNGNHYVLDTNVDQTSSGEGYKVIHAVKTPTNVQVKKSRNTKRELNVASNPVVTSASIEPSTETASKENDSNEEAAKQPRMSSFSYAWFALFICYHARNFIKKKNRRVLRYGEEFFVKSGLDHKLEYGLEYEDDYSVDTSFYGSISTSSDFQKFDLDDDPFV</sequence>
<proteinExistence type="predicted"/>
<comment type="caution">
    <text evidence="3">The sequence shown here is derived from an EMBL/GenBank/DDBJ whole genome shotgun (WGS) entry which is preliminary data.</text>
</comment>
<reference evidence="3" key="1">
    <citation type="submission" date="2023-06" db="EMBL/GenBank/DDBJ databases">
        <title>Survivors Of The Sea: Transcriptome response of Skeletonema marinoi to long-term dormancy.</title>
        <authorList>
            <person name="Pinder M.I.M."/>
            <person name="Kourtchenko O."/>
            <person name="Robertson E.K."/>
            <person name="Larsson T."/>
            <person name="Maumus F."/>
            <person name="Osuna-Cruz C.M."/>
            <person name="Vancaester E."/>
            <person name="Stenow R."/>
            <person name="Vandepoele K."/>
            <person name="Ploug H."/>
            <person name="Bruchert V."/>
            <person name="Godhe A."/>
            <person name="Topel M."/>
        </authorList>
    </citation>
    <scope>NUCLEOTIDE SEQUENCE</scope>
    <source>
        <strain evidence="3">R05AC</strain>
    </source>
</reference>
<dbReference type="Proteomes" id="UP001224775">
    <property type="component" value="Unassembled WGS sequence"/>
</dbReference>
<keyword evidence="2" id="KW-0812">Transmembrane</keyword>
<evidence type="ECO:0000256" key="1">
    <source>
        <dbReference type="SAM" id="MobiDB-lite"/>
    </source>
</evidence>
<feature type="transmembrane region" description="Helical" evidence="2">
    <location>
        <begin position="7"/>
        <end position="27"/>
    </location>
</feature>
<dbReference type="EMBL" id="JATAAI010000018">
    <property type="protein sequence ID" value="KAK1739387.1"/>
    <property type="molecule type" value="Genomic_DNA"/>
</dbReference>
<keyword evidence="2" id="KW-1133">Transmembrane helix</keyword>